<evidence type="ECO:0000256" key="3">
    <source>
        <dbReference type="ARBA" id="ARBA00007275"/>
    </source>
</evidence>
<reference evidence="12 13" key="1">
    <citation type="journal article" date="2014" name="Proc. Natl. Acad. Sci. U.S.A.">
        <title>Molecular dissection of the evolution of carbapenem-resistant multilocus sequence type 258 Klebsiella pneumoniae.</title>
        <authorList>
            <person name="Deleo F.R."/>
            <person name="Chen L."/>
            <person name="Porcella S.F."/>
            <person name="Martens C.A."/>
            <person name="Kobayashi S.D."/>
            <person name="Porter A.R."/>
            <person name="Chavda K.D."/>
            <person name="Jacobs M.R."/>
            <person name="Mathema B."/>
            <person name="Olsen R.J."/>
            <person name="Bonomo R.A."/>
            <person name="Musser J.M."/>
            <person name="Kreiswirth B.N."/>
        </authorList>
    </citation>
    <scope>NUCLEOTIDE SEQUENCE [LARGE SCALE GENOMIC DNA]</scope>
    <source>
        <strain evidence="12">30684/NJST258_2</strain>
    </source>
</reference>
<evidence type="ECO:0000256" key="10">
    <source>
        <dbReference type="PIRSR" id="PIRSR604385-3"/>
    </source>
</evidence>
<comment type="catalytic activity">
    <reaction evidence="1">
        <text>GDP-alpha-D-mannose + H2O = alpha-D-mannose 1-phosphate + GMP + 2 H(+)</text>
        <dbReference type="Rhea" id="RHEA:27978"/>
        <dbReference type="ChEBI" id="CHEBI:15377"/>
        <dbReference type="ChEBI" id="CHEBI:15378"/>
        <dbReference type="ChEBI" id="CHEBI:57527"/>
        <dbReference type="ChEBI" id="CHEBI:58115"/>
        <dbReference type="ChEBI" id="CHEBI:58409"/>
    </reaction>
</comment>
<feature type="short sequence motif" description="Nudix box" evidence="10">
    <location>
        <begin position="101"/>
        <end position="122"/>
    </location>
</feature>
<evidence type="ECO:0000256" key="4">
    <source>
        <dbReference type="ARBA" id="ARBA00011738"/>
    </source>
</evidence>
<evidence type="ECO:0000256" key="5">
    <source>
        <dbReference type="ARBA" id="ARBA00016377"/>
    </source>
</evidence>
<evidence type="ECO:0000313" key="13">
    <source>
        <dbReference type="Proteomes" id="UP000019586"/>
    </source>
</evidence>
<dbReference type="InterPro" id="IPR004385">
    <property type="entry name" value="NDP_pyrophosphatase"/>
</dbReference>
<dbReference type="GO" id="GO:0046872">
    <property type="term" value="F:metal ion binding"/>
    <property type="evidence" value="ECO:0007669"/>
    <property type="project" value="UniProtKB-KW"/>
</dbReference>
<dbReference type="KEGG" id="kps:KPNJ2_01699"/>
<evidence type="ECO:0000256" key="1">
    <source>
        <dbReference type="ARBA" id="ARBA00000847"/>
    </source>
</evidence>
<comment type="cofactor">
    <cofactor evidence="2 9">
        <name>Mg(2+)</name>
        <dbReference type="ChEBI" id="CHEBI:18420"/>
    </cofactor>
</comment>
<dbReference type="PANTHER" id="PTHR11839">
    <property type="entry name" value="UDP/ADP-SUGAR PYROPHOSPHATASE"/>
    <property type="match status" value="1"/>
</dbReference>
<evidence type="ECO:0000256" key="9">
    <source>
        <dbReference type="PIRSR" id="PIRSR604385-2"/>
    </source>
</evidence>
<dbReference type="HOGENOM" id="CLU_062658_6_0_6"/>
<keyword evidence="6 12" id="KW-0378">Hydrolase</keyword>
<evidence type="ECO:0000256" key="2">
    <source>
        <dbReference type="ARBA" id="ARBA00001946"/>
    </source>
</evidence>
<keyword evidence="9" id="KW-0479">Metal-binding</keyword>
<comment type="subunit">
    <text evidence="4">Homodimer.</text>
</comment>
<feature type="binding site" evidence="9">
    <location>
        <position position="115"/>
    </location>
    <ligand>
        <name>Mg(2+)</name>
        <dbReference type="ChEBI" id="CHEBI:18420"/>
        <label>1</label>
    </ligand>
</feature>
<comment type="similarity">
    <text evidence="3">Belongs to the Nudix hydrolase family. NudK subfamily.</text>
</comment>
<evidence type="ECO:0000256" key="7">
    <source>
        <dbReference type="ARBA" id="ARBA00032162"/>
    </source>
</evidence>
<organism evidence="12 13">
    <name type="scientific">Klebsiella pneumoniae 30684/NJST258_2</name>
    <dbReference type="NCBI Taxonomy" id="1420013"/>
    <lineage>
        <taxon>Bacteria</taxon>
        <taxon>Pseudomonadati</taxon>
        <taxon>Pseudomonadota</taxon>
        <taxon>Gammaproteobacteria</taxon>
        <taxon>Enterobacterales</taxon>
        <taxon>Enterobacteriaceae</taxon>
        <taxon>Klebsiella/Raoultella group</taxon>
        <taxon>Klebsiella</taxon>
        <taxon>Klebsiella pneumoniae complex</taxon>
    </lineage>
</organism>
<sequence length="211" mass="24021">MLWCLLSPQRGNNMQTHAPHVRHVRETLLSDNWYTLKKYTFELLRRDGRWQEQSREAYDRGNGAVILLYNREKRTVVLTRQFRFPVFTHGHDGYLIEAAAGLLDNASPEARIVAEAEEESGFRVTRVEPVFTVFMSPGSVTEKLYFFIAEYQADDRRGDGGGLAAEGEDIEVLEWPLTRALQAIRDGEIMDAKTIILLQHLALNADTLLAG</sequence>
<dbReference type="InterPro" id="IPR000086">
    <property type="entry name" value="NUDIX_hydrolase_dom"/>
</dbReference>
<dbReference type="PANTHER" id="PTHR11839:SF18">
    <property type="entry name" value="NUDIX HYDROLASE DOMAIN-CONTAINING PROTEIN"/>
    <property type="match status" value="1"/>
</dbReference>
<dbReference type="PROSITE" id="PS51462">
    <property type="entry name" value="NUDIX"/>
    <property type="match status" value="1"/>
</dbReference>
<dbReference type="SUPFAM" id="SSF55811">
    <property type="entry name" value="Nudix"/>
    <property type="match status" value="1"/>
</dbReference>
<dbReference type="EMBL" id="CP006918">
    <property type="protein sequence ID" value="AHM78479.1"/>
    <property type="molecule type" value="Genomic_DNA"/>
</dbReference>
<feature type="binding site" evidence="9">
    <location>
        <position position="100"/>
    </location>
    <ligand>
        <name>Mg(2+)</name>
        <dbReference type="ChEBI" id="CHEBI:18420"/>
        <label>2</label>
    </ligand>
</feature>
<feature type="binding site" evidence="9">
    <location>
        <position position="168"/>
    </location>
    <ligand>
        <name>Mg(2+)</name>
        <dbReference type="ChEBI" id="CHEBI:18420"/>
        <label>1</label>
    </ligand>
</feature>
<gene>
    <name evidence="12" type="ORF">KPNJ2_01699</name>
</gene>
<protein>
    <recommendedName>
        <fullName evidence="5">GDP-mannose pyrophosphatase</fullName>
    </recommendedName>
    <alternativeName>
        <fullName evidence="7">GDP-mannose hydrolase</fullName>
    </alternativeName>
    <alternativeName>
        <fullName evidence="8">GDPMK</fullName>
    </alternativeName>
</protein>
<dbReference type="GO" id="GO:0006753">
    <property type="term" value="P:nucleoside phosphate metabolic process"/>
    <property type="evidence" value="ECO:0007669"/>
    <property type="project" value="TreeGrafter"/>
</dbReference>
<feature type="binding site" evidence="9">
    <location>
        <position position="119"/>
    </location>
    <ligand>
        <name>Mg(2+)</name>
        <dbReference type="ChEBI" id="CHEBI:18420"/>
        <label>1</label>
    </ligand>
</feature>
<dbReference type="GO" id="GO:0016818">
    <property type="term" value="F:hydrolase activity, acting on acid anhydrides, in phosphorus-containing anhydrides"/>
    <property type="evidence" value="ECO:0007669"/>
    <property type="project" value="InterPro"/>
</dbReference>
<dbReference type="PATRIC" id="fig|1420013.3.peg.1619"/>
<dbReference type="GO" id="GO:0019693">
    <property type="term" value="P:ribose phosphate metabolic process"/>
    <property type="evidence" value="ECO:0007669"/>
    <property type="project" value="TreeGrafter"/>
</dbReference>
<name>W8UEW6_KLEPN</name>
<dbReference type="Gene3D" id="3.90.79.10">
    <property type="entry name" value="Nucleoside Triphosphate Pyrophosphohydrolase"/>
    <property type="match status" value="1"/>
</dbReference>
<evidence type="ECO:0000256" key="6">
    <source>
        <dbReference type="ARBA" id="ARBA00022801"/>
    </source>
</evidence>
<keyword evidence="9" id="KW-0460">Magnesium</keyword>
<dbReference type="GO" id="GO:0005829">
    <property type="term" value="C:cytosol"/>
    <property type="evidence" value="ECO:0007669"/>
    <property type="project" value="TreeGrafter"/>
</dbReference>
<dbReference type="Proteomes" id="UP000019586">
    <property type="component" value="Chromosome"/>
</dbReference>
<feature type="domain" description="Nudix hydrolase" evidence="11">
    <location>
        <begin position="59"/>
        <end position="197"/>
    </location>
</feature>
<evidence type="ECO:0000313" key="12">
    <source>
        <dbReference type="EMBL" id="AHM78479.1"/>
    </source>
</evidence>
<dbReference type="AlphaFoldDB" id="W8UEW6"/>
<accession>W8UEW6</accession>
<dbReference type="InterPro" id="IPR015797">
    <property type="entry name" value="NUDIX_hydrolase-like_dom_sf"/>
</dbReference>
<evidence type="ECO:0000256" key="8">
    <source>
        <dbReference type="ARBA" id="ARBA00032272"/>
    </source>
</evidence>
<dbReference type="NCBIfam" id="TIGR00052">
    <property type="entry name" value="nudix-type nucleoside diphosphatase, YffH/AdpP family"/>
    <property type="match status" value="1"/>
</dbReference>
<proteinExistence type="inferred from homology"/>
<dbReference type="CDD" id="cd24157">
    <property type="entry name" value="NUDIX_GDPMK"/>
    <property type="match status" value="1"/>
</dbReference>
<evidence type="ECO:0000259" key="11">
    <source>
        <dbReference type="PROSITE" id="PS51462"/>
    </source>
</evidence>